<sequence length="206" mass="22969">MPKQPSKTSPKRKASSPRKKAAAVVNHSAARALVEDVLVLDGDLEATLSQVLSTAAYARHLEETVRQLTPKGKTCQEIDHESDKLRKAAVSGIKKQMKWRASCKHQGSPWVYDGICPEPDVFGAMFGIEGPPTWPRKMKRFSAEEFQEFVGTIRASAQWHDLYLHDDTNVTWKQKEGTFKCIGKYGLYKEPVRVAVVASNTVPSCI</sequence>
<dbReference type="Proteomes" id="UP000305067">
    <property type="component" value="Unassembled WGS sequence"/>
</dbReference>
<accession>A0A5C3QRY7</accession>
<keyword evidence="3" id="KW-1185">Reference proteome</keyword>
<proteinExistence type="predicted"/>
<organism evidence="2 3">
    <name type="scientific">Pterulicium gracile</name>
    <dbReference type="NCBI Taxonomy" id="1884261"/>
    <lineage>
        <taxon>Eukaryota</taxon>
        <taxon>Fungi</taxon>
        <taxon>Dikarya</taxon>
        <taxon>Basidiomycota</taxon>
        <taxon>Agaricomycotina</taxon>
        <taxon>Agaricomycetes</taxon>
        <taxon>Agaricomycetidae</taxon>
        <taxon>Agaricales</taxon>
        <taxon>Pleurotineae</taxon>
        <taxon>Pterulaceae</taxon>
        <taxon>Pterulicium</taxon>
    </lineage>
</organism>
<evidence type="ECO:0000313" key="3">
    <source>
        <dbReference type="Proteomes" id="UP000305067"/>
    </source>
</evidence>
<reference evidence="2 3" key="1">
    <citation type="journal article" date="2019" name="Nat. Ecol. Evol.">
        <title>Megaphylogeny resolves global patterns of mushroom evolution.</title>
        <authorList>
            <person name="Varga T."/>
            <person name="Krizsan K."/>
            <person name="Foldi C."/>
            <person name="Dima B."/>
            <person name="Sanchez-Garcia M."/>
            <person name="Sanchez-Ramirez S."/>
            <person name="Szollosi G.J."/>
            <person name="Szarkandi J.G."/>
            <person name="Papp V."/>
            <person name="Albert L."/>
            <person name="Andreopoulos W."/>
            <person name="Angelini C."/>
            <person name="Antonin V."/>
            <person name="Barry K.W."/>
            <person name="Bougher N.L."/>
            <person name="Buchanan P."/>
            <person name="Buyck B."/>
            <person name="Bense V."/>
            <person name="Catcheside P."/>
            <person name="Chovatia M."/>
            <person name="Cooper J."/>
            <person name="Damon W."/>
            <person name="Desjardin D."/>
            <person name="Finy P."/>
            <person name="Geml J."/>
            <person name="Haridas S."/>
            <person name="Hughes K."/>
            <person name="Justo A."/>
            <person name="Karasinski D."/>
            <person name="Kautmanova I."/>
            <person name="Kiss B."/>
            <person name="Kocsube S."/>
            <person name="Kotiranta H."/>
            <person name="LaButti K.M."/>
            <person name="Lechner B.E."/>
            <person name="Liimatainen K."/>
            <person name="Lipzen A."/>
            <person name="Lukacs Z."/>
            <person name="Mihaltcheva S."/>
            <person name="Morgado L.N."/>
            <person name="Niskanen T."/>
            <person name="Noordeloos M.E."/>
            <person name="Ohm R.A."/>
            <person name="Ortiz-Santana B."/>
            <person name="Ovrebo C."/>
            <person name="Racz N."/>
            <person name="Riley R."/>
            <person name="Savchenko A."/>
            <person name="Shiryaev A."/>
            <person name="Soop K."/>
            <person name="Spirin V."/>
            <person name="Szebenyi C."/>
            <person name="Tomsovsky M."/>
            <person name="Tulloss R.E."/>
            <person name="Uehling J."/>
            <person name="Grigoriev I.V."/>
            <person name="Vagvolgyi C."/>
            <person name="Papp T."/>
            <person name="Martin F.M."/>
            <person name="Miettinen O."/>
            <person name="Hibbett D.S."/>
            <person name="Nagy L.G."/>
        </authorList>
    </citation>
    <scope>NUCLEOTIDE SEQUENCE [LARGE SCALE GENOMIC DNA]</scope>
    <source>
        <strain evidence="2 3">CBS 309.79</strain>
    </source>
</reference>
<feature type="region of interest" description="Disordered" evidence="1">
    <location>
        <begin position="1"/>
        <end position="21"/>
    </location>
</feature>
<dbReference type="AlphaFoldDB" id="A0A5C3QRY7"/>
<gene>
    <name evidence="2" type="ORF">BDV98DRAFT_636489</name>
</gene>
<evidence type="ECO:0000313" key="2">
    <source>
        <dbReference type="EMBL" id="TFL04307.1"/>
    </source>
</evidence>
<name>A0A5C3QRY7_9AGAR</name>
<dbReference type="EMBL" id="ML178818">
    <property type="protein sequence ID" value="TFL04307.1"/>
    <property type="molecule type" value="Genomic_DNA"/>
</dbReference>
<protein>
    <submittedName>
        <fullName evidence="2">Uncharacterized protein</fullName>
    </submittedName>
</protein>
<dbReference type="OrthoDB" id="5370359at2759"/>
<feature type="compositionally biased region" description="Basic residues" evidence="1">
    <location>
        <begin position="9"/>
        <end position="21"/>
    </location>
</feature>
<evidence type="ECO:0000256" key="1">
    <source>
        <dbReference type="SAM" id="MobiDB-lite"/>
    </source>
</evidence>